<evidence type="ECO:0008006" key="3">
    <source>
        <dbReference type="Google" id="ProtNLM"/>
    </source>
</evidence>
<reference evidence="1 2" key="1">
    <citation type="journal article" date="2016" name="Nat. Commun.">
        <title>Thousands of microbial genomes shed light on interconnected biogeochemical processes in an aquifer system.</title>
        <authorList>
            <person name="Anantharaman K."/>
            <person name="Brown C.T."/>
            <person name="Hug L.A."/>
            <person name="Sharon I."/>
            <person name="Castelle C.J."/>
            <person name="Probst A.J."/>
            <person name="Thomas B.C."/>
            <person name="Singh A."/>
            <person name="Wilkins M.J."/>
            <person name="Karaoz U."/>
            <person name="Brodie E.L."/>
            <person name="Williams K.H."/>
            <person name="Hubbard S.S."/>
            <person name="Banfield J.F."/>
        </authorList>
    </citation>
    <scope>NUCLEOTIDE SEQUENCE [LARGE SCALE GENOMIC DNA]</scope>
</reference>
<dbReference type="Gene3D" id="3.40.630.30">
    <property type="match status" value="1"/>
</dbReference>
<dbReference type="STRING" id="1797994.A2227_06100"/>
<proteinExistence type="predicted"/>
<dbReference type="EMBL" id="MFGB01000013">
    <property type="protein sequence ID" value="OGF26832.1"/>
    <property type="molecule type" value="Genomic_DNA"/>
</dbReference>
<evidence type="ECO:0000313" key="2">
    <source>
        <dbReference type="Proteomes" id="UP000178367"/>
    </source>
</evidence>
<gene>
    <name evidence="1" type="ORF">A2227_06100</name>
</gene>
<dbReference type="AlphaFoldDB" id="A0A1F5SJK9"/>
<organism evidence="1 2">
    <name type="scientific">Candidatus Falkowbacteria bacterium RIFOXYA2_FULL_47_19</name>
    <dbReference type="NCBI Taxonomy" id="1797994"/>
    <lineage>
        <taxon>Bacteria</taxon>
        <taxon>Candidatus Falkowiibacteriota</taxon>
    </lineage>
</organism>
<accession>A0A1F5SJK9</accession>
<name>A0A1F5SJK9_9BACT</name>
<evidence type="ECO:0000313" key="1">
    <source>
        <dbReference type="EMBL" id="OGF26832.1"/>
    </source>
</evidence>
<protein>
    <recommendedName>
        <fullName evidence="3">N-acetyltransferase domain-containing protein</fullName>
    </recommendedName>
</protein>
<dbReference type="Proteomes" id="UP000178367">
    <property type="component" value="Unassembled WGS sequence"/>
</dbReference>
<sequence>MEERAWAGSGVSVIPEDMFLTWLKIFPDGLRVAEKNGEICGHGYVQISDFNPSAKKDQRSWNEVTDYGYTTNTHNPNSNSVYVVSFSALGVGKKLHLHFLDLTRKYMKKYLVGACRMPGLIKYAQKKNVKMVSKSFVTEYARLVCKTAKEKDKKFFDPVLSVFASANGMRYFDVVKNYFNDRDSGNWACVLYFKNEF</sequence>
<comment type="caution">
    <text evidence="1">The sequence shown here is derived from an EMBL/GenBank/DDBJ whole genome shotgun (WGS) entry which is preliminary data.</text>
</comment>